<evidence type="ECO:0000256" key="1">
    <source>
        <dbReference type="SAM" id="MobiDB-lite"/>
    </source>
</evidence>
<feature type="transmembrane region" description="Helical" evidence="2">
    <location>
        <begin position="20"/>
        <end position="38"/>
    </location>
</feature>
<protein>
    <submittedName>
        <fullName evidence="3">Uncharacterized protein</fullName>
    </submittedName>
</protein>
<accession>A0A3D8SU63</accession>
<reference evidence="3 4" key="1">
    <citation type="journal article" date="2018" name="IMA Fungus">
        <title>IMA Genome-F 9: Draft genome sequence of Annulohypoxylon stygium, Aspergillus mulundensis, Berkeleyomyces basicola (syn. Thielaviopsis basicola), Ceratocystis smalleyi, two Cercospora beticola strains, Coleophoma cylindrospora, Fusarium fracticaudum, Phialophora cf. hyalina, and Morchella septimelata.</title>
        <authorList>
            <person name="Wingfield B.D."/>
            <person name="Bills G.F."/>
            <person name="Dong Y."/>
            <person name="Huang W."/>
            <person name="Nel W.J."/>
            <person name="Swalarsk-Parry B.S."/>
            <person name="Vaghefi N."/>
            <person name="Wilken P.M."/>
            <person name="An Z."/>
            <person name="de Beer Z.W."/>
            <person name="De Vos L."/>
            <person name="Chen L."/>
            <person name="Duong T.A."/>
            <person name="Gao Y."/>
            <person name="Hammerbacher A."/>
            <person name="Kikkert J.R."/>
            <person name="Li Y."/>
            <person name="Li H."/>
            <person name="Li K."/>
            <person name="Li Q."/>
            <person name="Liu X."/>
            <person name="Ma X."/>
            <person name="Naidoo K."/>
            <person name="Pethybridge S.J."/>
            <person name="Sun J."/>
            <person name="Steenkamp E.T."/>
            <person name="van der Nest M.A."/>
            <person name="van Wyk S."/>
            <person name="Wingfield M.J."/>
            <person name="Xiong C."/>
            <person name="Yue Q."/>
            <person name="Zhang X."/>
        </authorList>
    </citation>
    <scope>NUCLEOTIDE SEQUENCE [LARGE SCALE GENOMIC DNA]</scope>
    <source>
        <strain evidence="3 4">DSM 5745</strain>
    </source>
</reference>
<feature type="region of interest" description="Disordered" evidence="1">
    <location>
        <begin position="46"/>
        <end position="81"/>
    </location>
</feature>
<keyword evidence="4" id="KW-1185">Reference proteome</keyword>
<sequence>MRSENDHSNIFKDSGDLRFGIFYPIICIICALVLVRRIRGRQRTKYMLPRGQMGTPSEKHGGEQSPGPSIPDPFYSTHATHHRAPLPSACDILRPLSHFSPLPSSGYLAAALNKERRSRMEQDSQLENGCLQPTNSDCTTTEDSALVAERTDPNPSSGTEGSPTETDDSSQATSLSTRQSADVADREHSSSLDPGEARSVQRRSEHVEFLRDVDEEGARTWRRWVVEYS</sequence>
<dbReference type="AlphaFoldDB" id="A0A3D8SU63"/>
<comment type="caution">
    <text evidence="3">The sequence shown here is derived from an EMBL/GenBank/DDBJ whole genome shotgun (WGS) entry which is preliminary data.</text>
</comment>
<dbReference type="GeneID" id="38111997"/>
<organism evidence="3 4">
    <name type="scientific">Aspergillus mulundensis</name>
    <dbReference type="NCBI Taxonomy" id="1810919"/>
    <lineage>
        <taxon>Eukaryota</taxon>
        <taxon>Fungi</taxon>
        <taxon>Dikarya</taxon>
        <taxon>Ascomycota</taxon>
        <taxon>Pezizomycotina</taxon>
        <taxon>Eurotiomycetes</taxon>
        <taxon>Eurotiomycetidae</taxon>
        <taxon>Eurotiales</taxon>
        <taxon>Aspergillaceae</taxon>
        <taxon>Aspergillus</taxon>
        <taxon>Aspergillus subgen. Nidulantes</taxon>
    </lineage>
</organism>
<feature type="region of interest" description="Disordered" evidence="1">
    <location>
        <begin position="114"/>
        <end position="206"/>
    </location>
</feature>
<dbReference type="OrthoDB" id="4526693at2759"/>
<evidence type="ECO:0000313" key="3">
    <source>
        <dbReference type="EMBL" id="RDW89852.1"/>
    </source>
</evidence>
<proteinExistence type="predicted"/>
<evidence type="ECO:0000313" key="4">
    <source>
        <dbReference type="Proteomes" id="UP000256690"/>
    </source>
</evidence>
<feature type="compositionally biased region" description="Polar residues" evidence="1">
    <location>
        <begin position="153"/>
        <end position="180"/>
    </location>
</feature>
<dbReference type="RefSeq" id="XP_026606806.1">
    <property type="nucleotide sequence ID" value="XM_026743643.1"/>
</dbReference>
<dbReference type="EMBL" id="PVWQ01000002">
    <property type="protein sequence ID" value="RDW89852.1"/>
    <property type="molecule type" value="Genomic_DNA"/>
</dbReference>
<keyword evidence="2" id="KW-0472">Membrane</keyword>
<keyword evidence="2" id="KW-1133">Transmembrane helix</keyword>
<gene>
    <name evidence="3" type="ORF">DSM5745_01627</name>
</gene>
<keyword evidence="2" id="KW-0812">Transmembrane</keyword>
<evidence type="ECO:0000256" key="2">
    <source>
        <dbReference type="SAM" id="Phobius"/>
    </source>
</evidence>
<feature type="compositionally biased region" description="Polar residues" evidence="1">
    <location>
        <begin position="123"/>
        <end position="143"/>
    </location>
</feature>
<dbReference type="Proteomes" id="UP000256690">
    <property type="component" value="Unassembled WGS sequence"/>
</dbReference>
<name>A0A3D8SU63_9EURO</name>